<dbReference type="EMBL" id="BMOL01000010">
    <property type="protein sequence ID" value="GGL85018.1"/>
    <property type="molecule type" value="Genomic_DNA"/>
</dbReference>
<comment type="caution">
    <text evidence="3">The sequence shown here is derived from an EMBL/GenBank/DDBJ whole genome shotgun (WGS) entry which is preliminary data.</text>
</comment>
<evidence type="ECO:0000313" key="4">
    <source>
        <dbReference type="Proteomes" id="UP000639973"/>
    </source>
</evidence>
<dbReference type="Proteomes" id="UP000639973">
    <property type="component" value="Unassembled WGS sequence"/>
</dbReference>
<dbReference type="InterPro" id="IPR036374">
    <property type="entry name" value="OxRdtase_Mopterin-bd_sf"/>
</dbReference>
<name>A0ABQ2GCX8_9DEIO</name>
<protein>
    <recommendedName>
        <fullName evidence="2">Oxidoreductase molybdopterin-binding domain-containing protein</fullName>
    </recommendedName>
</protein>
<evidence type="ECO:0000256" key="1">
    <source>
        <dbReference type="SAM" id="MobiDB-lite"/>
    </source>
</evidence>
<keyword evidence="4" id="KW-1185">Reference proteome</keyword>
<dbReference type="SUPFAM" id="SSF56524">
    <property type="entry name" value="Oxidoreductase molybdopterin-binding domain"/>
    <property type="match status" value="1"/>
</dbReference>
<dbReference type="InterPro" id="IPR000572">
    <property type="entry name" value="OxRdtase_Mopterin-bd_dom"/>
</dbReference>
<accession>A0ABQ2GCX8</accession>
<evidence type="ECO:0000313" key="3">
    <source>
        <dbReference type="EMBL" id="GGL85018.1"/>
    </source>
</evidence>
<dbReference type="Pfam" id="PF00174">
    <property type="entry name" value="Oxidored_molyb"/>
    <property type="match status" value="1"/>
</dbReference>
<dbReference type="Gene3D" id="3.90.420.10">
    <property type="entry name" value="Oxidoreductase, molybdopterin-binding domain"/>
    <property type="match status" value="1"/>
</dbReference>
<feature type="compositionally biased region" description="Polar residues" evidence="1">
    <location>
        <begin position="46"/>
        <end position="67"/>
    </location>
</feature>
<gene>
    <name evidence="3" type="ORF">GCM10010840_23640</name>
</gene>
<organism evidence="3 4">
    <name type="scientific">Deinococcus aerolatus</name>
    <dbReference type="NCBI Taxonomy" id="522487"/>
    <lineage>
        <taxon>Bacteria</taxon>
        <taxon>Thermotogati</taxon>
        <taxon>Deinococcota</taxon>
        <taxon>Deinococci</taxon>
        <taxon>Deinococcales</taxon>
        <taxon>Deinococcaceae</taxon>
        <taxon>Deinococcus</taxon>
    </lineage>
</organism>
<feature type="domain" description="Oxidoreductase molybdopterin-binding" evidence="2">
    <location>
        <begin position="130"/>
        <end position="206"/>
    </location>
</feature>
<feature type="region of interest" description="Disordered" evidence="1">
    <location>
        <begin position="33"/>
        <end position="72"/>
    </location>
</feature>
<evidence type="ECO:0000259" key="2">
    <source>
        <dbReference type="Pfam" id="PF00174"/>
    </source>
</evidence>
<proteinExistence type="predicted"/>
<reference evidence="4" key="1">
    <citation type="journal article" date="2019" name="Int. J. Syst. Evol. Microbiol.">
        <title>The Global Catalogue of Microorganisms (GCM) 10K type strain sequencing project: providing services to taxonomists for standard genome sequencing and annotation.</title>
        <authorList>
            <consortium name="The Broad Institute Genomics Platform"/>
            <consortium name="The Broad Institute Genome Sequencing Center for Infectious Disease"/>
            <person name="Wu L."/>
            <person name="Ma J."/>
        </authorList>
    </citation>
    <scope>NUCLEOTIDE SEQUENCE [LARGE SCALE GENOMIC DNA]</scope>
    <source>
        <strain evidence="4">JCM 15442</strain>
    </source>
</reference>
<sequence length="231" mass="25319">MTPCNSVFRRVHVWAGPWLALTVLALGSGTGARSLNQPGPAVSRSAVHQKTDQTTPGQTGAAQSKRGSPTIPALPQVPGARPFNYLRGALPRPPARPDERMVFQLDGQDGPQTFTLRQLEALPTVRYSTYHPQLKQHAVYEGVPLRDLAALGGFVGRDVRVHASNGFVSTIRAQDYLQEPVMLAYHMDGQPIPVLKKGPLTVVLPRTPERFYTPPYSAAWVWFAERLSPVP</sequence>